<dbReference type="Proteomes" id="UP000260680">
    <property type="component" value="Unassembled WGS sequence"/>
</dbReference>
<evidence type="ECO:0000313" key="1">
    <source>
        <dbReference type="EMBL" id="RFZ75726.1"/>
    </source>
</evidence>
<evidence type="ECO:0000313" key="2">
    <source>
        <dbReference type="Proteomes" id="UP000260680"/>
    </source>
</evidence>
<dbReference type="AlphaFoldDB" id="A0A3E2N421"/>
<dbReference type="OrthoDB" id="9896307at2"/>
<name>A0A3E2N421_9FIRM</name>
<reference evidence="1 2" key="1">
    <citation type="submission" date="2018-07" db="EMBL/GenBank/DDBJ databases">
        <title>New species, Clostridium PI-S10-A1B.</title>
        <authorList>
            <person name="Krishna G."/>
            <person name="Summeta K."/>
            <person name="Shikha S."/>
            <person name="Prabhu P.B."/>
            <person name="Suresh K."/>
        </authorList>
    </citation>
    <scope>NUCLEOTIDE SEQUENCE [LARGE SCALE GENOMIC DNA]</scope>
    <source>
        <strain evidence="1 2">PI-S10-A1B</strain>
    </source>
</reference>
<gene>
    <name evidence="1" type="ORF">DS742_27345</name>
</gene>
<proteinExistence type="predicted"/>
<sequence length="599" mass="70124">MIYITPNNKTDQYPIKIANAYPKIKKLDLINRSFRECEYEIEYSLSNQKKREGNYSCDVKFIIKNNILSFIDLNFLSSLEKENVEIYKMNIYQALCRRYFQYFIISDILNSYYIRIGWKTINGRNHFISVTTDGGWSDNDKSIFGYIRLNDDGKMNYSKRCSSTTLINQHTKGETIIKTEEFQVFFQMLDSNRDVMGIFCYTLYSLLLNYSFSQNIDFYRQDSYFPRVLLNNFIFSICIFGKKTADVRCIANIFSNVFHVDMKKDSAKKGNHDLSATTLKPKLSRFMEFESIPIIVTSKTALTRNSTIVKRLHQYRERGKLKFFPVYLCNQPMNADEILDFNIENIIKHLPEKNNLQLLKDEVSYLLSAFISFLSKISSTVDSGNFAYNRTYIDSLFFKTIDDITIDNDIDMDNSIYFVLLYTALKGFCHFLKSDLSLDISADKLEKQAYTFFFTQDSNSIDSINISQIDEEKVLFSFWNFLQAVCNTKNSKGKFLAYIDMDNGKSYGQECYHLSFNSFFKCYKKFLNEDIQITESALKNILKSKKLLVLRKNEKQLNMSRRINGKLTSLLIIKKEEFDQLIKQNSSGQPLVRRLDSLD</sequence>
<organism evidence="1 2">
    <name type="scientific">Lacrimispora amygdalina</name>
    <dbReference type="NCBI Taxonomy" id="253257"/>
    <lineage>
        <taxon>Bacteria</taxon>
        <taxon>Bacillati</taxon>
        <taxon>Bacillota</taxon>
        <taxon>Clostridia</taxon>
        <taxon>Lachnospirales</taxon>
        <taxon>Lachnospiraceae</taxon>
        <taxon>Lacrimispora</taxon>
    </lineage>
</organism>
<protein>
    <submittedName>
        <fullName evidence="1">Uncharacterized protein</fullName>
    </submittedName>
</protein>
<accession>A0A3E2N421</accession>
<dbReference type="RefSeq" id="WP_117420074.1">
    <property type="nucleotide sequence ID" value="NZ_QOHO01000120.1"/>
</dbReference>
<comment type="caution">
    <text evidence="1">The sequence shown here is derived from an EMBL/GenBank/DDBJ whole genome shotgun (WGS) entry which is preliminary data.</text>
</comment>
<dbReference type="EMBL" id="QOHO01000120">
    <property type="protein sequence ID" value="RFZ75726.1"/>
    <property type="molecule type" value="Genomic_DNA"/>
</dbReference>